<accession>A0A1H5VNT4</accession>
<dbReference type="Pfam" id="PF00933">
    <property type="entry name" value="Glyco_hydro_3"/>
    <property type="match status" value="1"/>
</dbReference>
<dbReference type="EMBL" id="FNVU01000002">
    <property type="protein sequence ID" value="SEF88995.1"/>
    <property type="molecule type" value="Genomic_DNA"/>
</dbReference>
<dbReference type="InterPro" id="IPR011658">
    <property type="entry name" value="PA14_dom"/>
</dbReference>
<dbReference type="PANTHER" id="PTHR42715">
    <property type="entry name" value="BETA-GLUCOSIDASE"/>
    <property type="match status" value="1"/>
</dbReference>
<keyword evidence="6" id="KW-1185">Reference proteome</keyword>
<keyword evidence="3" id="KW-0732">Signal</keyword>
<dbReference type="Pfam" id="PF14310">
    <property type="entry name" value="Fn3-like"/>
    <property type="match status" value="1"/>
</dbReference>
<evidence type="ECO:0000256" key="2">
    <source>
        <dbReference type="ARBA" id="ARBA00022801"/>
    </source>
</evidence>
<dbReference type="InterPro" id="IPR013783">
    <property type="entry name" value="Ig-like_fold"/>
</dbReference>
<proteinExistence type="inferred from homology"/>
<dbReference type="SUPFAM" id="SSF51445">
    <property type="entry name" value="(Trans)glycosidases"/>
    <property type="match status" value="1"/>
</dbReference>
<dbReference type="Gene3D" id="2.60.40.10">
    <property type="entry name" value="Immunoglobulins"/>
    <property type="match status" value="1"/>
</dbReference>
<evidence type="ECO:0000256" key="3">
    <source>
        <dbReference type="SAM" id="SignalP"/>
    </source>
</evidence>
<organism evidence="5 6">
    <name type="scientific">Actinacidiphila yanglinensis</name>
    <dbReference type="NCBI Taxonomy" id="310779"/>
    <lineage>
        <taxon>Bacteria</taxon>
        <taxon>Bacillati</taxon>
        <taxon>Actinomycetota</taxon>
        <taxon>Actinomycetes</taxon>
        <taxon>Kitasatosporales</taxon>
        <taxon>Streptomycetaceae</taxon>
        <taxon>Actinacidiphila</taxon>
    </lineage>
</organism>
<dbReference type="InterPro" id="IPR018905">
    <property type="entry name" value="A-galactase_NEW3"/>
</dbReference>
<dbReference type="InterPro" id="IPR002772">
    <property type="entry name" value="Glyco_hydro_3_C"/>
</dbReference>
<dbReference type="InterPro" id="IPR017853">
    <property type="entry name" value="GH"/>
</dbReference>
<dbReference type="SMART" id="SM01217">
    <property type="entry name" value="Fn3_like"/>
    <property type="match status" value="1"/>
</dbReference>
<feature type="domain" description="PA14" evidence="4">
    <location>
        <begin position="438"/>
        <end position="577"/>
    </location>
</feature>
<gene>
    <name evidence="5" type="ORF">SAMN05216223_102378</name>
</gene>
<comment type="similarity">
    <text evidence="1">Belongs to the glycosyl hydrolase 3 family.</text>
</comment>
<dbReference type="InterPro" id="IPR001764">
    <property type="entry name" value="Glyco_hydro_3_N"/>
</dbReference>
<evidence type="ECO:0000313" key="6">
    <source>
        <dbReference type="Proteomes" id="UP000236754"/>
    </source>
</evidence>
<dbReference type="SUPFAM" id="SSF52279">
    <property type="entry name" value="Beta-D-glucan exohydrolase, C-terminal domain"/>
    <property type="match status" value="1"/>
</dbReference>
<dbReference type="Pfam" id="PF07691">
    <property type="entry name" value="PA14"/>
    <property type="match status" value="1"/>
</dbReference>
<dbReference type="GO" id="GO:0004553">
    <property type="term" value="F:hydrolase activity, hydrolyzing O-glycosyl compounds"/>
    <property type="evidence" value="ECO:0007669"/>
    <property type="project" value="InterPro"/>
</dbReference>
<dbReference type="PROSITE" id="PS51820">
    <property type="entry name" value="PA14"/>
    <property type="match status" value="1"/>
</dbReference>
<dbReference type="InterPro" id="IPR036881">
    <property type="entry name" value="Glyco_hydro_3_C_sf"/>
</dbReference>
<dbReference type="AlphaFoldDB" id="A0A1H5VNT4"/>
<feature type="signal peptide" evidence="3">
    <location>
        <begin position="1"/>
        <end position="26"/>
    </location>
</feature>
<dbReference type="InterPro" id="IPR026891">
    <property type="entry name" value="Fn3-like"/>
</dbReference>
<dbReference type="PRINTS" id="PR00133">
    <property type="entry name" value="GLHYDRLASE3"/>
</dbReference>
<dbReference type="Gene3D" id="3.20.20.300">
    <property type="entry name" value="Glycoside hydrolase, family 3, N-terminal domain"/>
    <property type="match status" value="1"/>
</dbReference>
<name>A0A1H5VNT4_9ACTN</name>
<evidence type="ECO:0000259" key="4">
    <source>
        <dbReference type="PROSITE" id="PS51820"/>
    </source>
</evidence>
<dbReference type="SMART" id="SM00758">
    <property type="entry name" value="PA14"/>
    <property type="match status" value="1"/>
</dbReference>
<dbReference type="Pfam" id="PF01915">
    <property type="entry name" value="Glyco_hydro_3_C"/>
    <property type="match status" value="1"/>
</dbReference>
<dbReference type="Gene3D" id="2.60.120.380">
    <property type="match status" value="1"/>
</dbReference>
<reference evidence="5 6" key="1">
    <citation type="submission" date="2016-10" db="EMBL/GenBank/DDBJ databases">
        <authorList>
            <person name="de Groot N.N."/>
        </authorList>
    </citation>
    <scope>NUCLEOTIDE SEQUENCE [LARGE SCALE GENOMIC DNA]</scope>
    <source>
        <strain evidence="5 6">CGMCC 4.2023</strain>
    </source>
</reference>
<sequence>MRMARLAVAAAAAAALAVPLALPAAAAGTAGGGDGAAAAARPWLNARLPLDKRVDLLLAQMTNTEKASLMTAVGVPSGSHATGYIPGVDRLGIPGMQFTDGPGGVRDGQPETALPSPVSLAASFDTELAKQYGTVMGTEAKYRGYQVIYGPMVNIVRTPLGGRDFETLGEDPQLAGDIAASEIGGIQDQGVAAQVKHFAGNNQENGRTTTSSNIDERTLHEIYLPAFEKAVEDAHVWSLMCAYNKVNGTYACENAQILRDVLIDEWKYDGVVDTDYPANHSTVASALAGLDQEFSGTTYFQQLPAAVAAGQVPQSVLDDAARRILRLEFRTGQFDAKKPATADFDADSAFARKAAEDGSVLLKNSGQVLPLDTKKLTSLAVIGPNADTAITGGGGSSAVTPYKKVDPLTGLKARLGSGVDITSVKAGNATGYPAIPASALSGLKGEYFANKTLTGTPAVTRDDPNIDFDWGSGSPADGIPADGFSARWTGTLTAPATGTYTFSATSDDGSRIYLDDKLIADNWSDHASQAVTSTPIQLTAGEPHSLRVEYYDNAQSASVTIGWSSPDVPDPTIQAAVDAAKSADAAVVVVGDSSSEGSDRTTLALPGNENDLIKAVAAANPKTVVVLRAGAPVLMPWLADVPAVLDMWYPGQEDGNALAALLTGDASPGGRLPVSFPRTDTQTAVAAAPGRYPAVNGVYDYSEGLDVGYRWYQDEGQTPLFPFGYGLSYTSFRVSHLTVDSPDPGGLSATAAGTAPVRLSVDVTNTGARSGSDVVQVYLGHPAGSGEPPKELATFAKVEVKPGRTERVHLTLGADALRVWDSSAHDWTVQDGRYPVYVGESSADTPLSTSVTVRRSVGTQYTGVTAAPTTAAGSTQTVRQTFTNTGDSTVRNARLALSLPTGWTATAAGHGGTTFPAVGAHASVSTSWTVTAPADATAGTATLTGRATFTLDGPQTRSGTATTTVPYASAAAAYDNEGISADSDPSTGNLDPGGYSFSATQLAAVGYTPGATVTANGLSYTWPDTQPGQPDNIAAAGQVIQVQGQGSRLGLLGTGVSSAHSGTVTVTYTDGTSTDLAVSFPDWYSNAASGNSQLAVTTANWNRPPGDTLGNHAVSLYTTGGALDPSKTVATVKLPDDSGIHVFALSVG</sequence>
<dbReference type="Pfam" id="PF10633">
    <property type="entry name" value="NPCBM_assoc"/>
    <property type="match status" value="1"/>
</dbReference>
<keyword evidence="2" id="KW-0378">Hydrolase</keyword>
<protein>
    <submittedName>
        <fullName evidence="5">Beta-glucosidase</fullName>
    </submittedName>
</protein>
<evidence type="ECO:0000256" key="1">
    <source>
        <dbReference type="ARBA" id="ARBA00005336"/>
    </source>
</evidence>
<evidence type="ECO:0000313" key="5">
    <source>
        <dbReference type="EMBL" id="SEF88995.1"/>
    </source>
</evidence>
<dbReference type="Gene3D" id="3.40.50.1700">
    <property type="entry name" value="Glycoside hydrolase family 3 C-terminal domain"/>
    <property type="match status" value="1"/>
</dbReference>
<feature type="chain" id="PRO_5009287439" evidence="3">
    <location>
        <begin position="27"/>
        <end position="1148"/>
    </location>
</feature>
<dbReference type="GO" id="GO:0005975">
    <property type="term" value="P:carbohydrate metabolic process"/>
    <property type="evidence" value="ECO:0007669"/>
    <property type="project" value="InterPro"/>
</dbReference>
<dbReference type="InterPro" id="IPR036962">
    <property type="entry name" value="Glyco_hydro_3_N_sf"/>
</dbReference>
<dbReference type="InterPro" id="IPR050288">
    <property type="entry name" value="Cellulose_deg_GH3"/>
</dbReference>
<dbReference type="InterPro" id="IPR037524">
    <property type="entry name" value="PA14/GLEYA"/>
</dbReference>
<dbReference type="Proteomes" id="UP000236754">
    <property type="component" value="Unassembled WGS sequence"/>
</dbReference>
<dbReference type="PANTHER" id="PTHR42715:SF10">
    <property type="entry name" value="BETA-GLUCOSIDASE"/>
    <property type="match status" value="1"/>
</dbReference>